<feature type="domain" description="GST C-terminal" evidence="6">
    <location>
        <begin position="122"/>
        <end position="262"/>
    </location>
</feature>
<dbReference type="GO" id="GO:0004602">
    <property type="term" value="F:glutathione peroxidase activity"/>
    <property type="evidence" value="ECO:0007669"/>
    <property type="project" value="UniProtKB-ARBA"/>
</dbReference>
<evidence type="ECO:0000313" key="8">
    <source>
        <dbReference type="Proteomes" id="UP001161017"/>
    </source>
</evidence>
<evidence type="ECO:0000256" key="1">
    <source>
        <dbReference type="ARBA" id="ARBA00007409"/>
    </source>
</evidence>
<comment type="caution">
    <text evidence="7">The sequence shown here is derived from an EMBL/GenBank/DDBJ whole genome shotgun (WGS) entry which is preliminary data.</text>
</comment>
<evidence type="ECO:0000256" key="2">
    <source>
        <dbReference type="ARBA" id="ARBA00012452"/>
    </source>
</evidence>
<comment type="catalytic activity">
    <reaction evidence="4">
        <text>RX + glutathione = an S-substituted glutathione + a halide anion + H(+)</text>
        <dbReference type="Rhea" id="RHEA:16437"/>
        <dbReference type="ChEBI" id="CHEBI:15378"/>
        <dbReference type="ChEBI" id="CHEBI:16042"/>
        <dbReference type="ChEBI" id="CHEBI:17792"/>
        <dbReference type="ChEBI" id="CHEBI:57925"/>
        <dbReference type="ChEBI" id="CHEBI:90779"/>
        <dbReference type="EC" id="2.5.1.18"/>
    </reaction>
</comment>
<comment type="similarity">
    <text evidence="1">Belongs to the GST superfamily.</text>
</comment>
<dbReference type="Pfam" id="PF00043">
    <property type="entry name" value="GST_C"/>
    <property type="match status" value="1"/>
</dbReference>
<dbReference type="EMBL" id="JAPUFD010000006">
    <property type="protein sequence ID" value="MDI1487677.1"/>
    <property type="molecule type" value="Genomic_DNA"/>
</dbReference>
<dbReference type="FunFam" id="3.40.30.10:FF:000156">
    <property type="entry name" value="Glutathione S-transferase 1"/>
    <property type="match status" value="1"/>
</dbReference>
<accession>A0AA43QJJ9</accession>
<sequence length="266" mass="29617">MAPVTRAQDQGPAKVAGNPKVTLYWLNQSRAQRILWLMEELQVPYELKTYKRQNMLAPPELKEVHPLGKAPIITVTSDATEGAKPLVIAESGPIIEYLIDHWGPQMQPTKWQNGKEGMVGGETEGYLRNRYLLHYTEGTLMPYLVTTLLMNAIQANVPFFIRPLASLITGQVKSKYTEPNLATNFAFLEDLLKTSPDGGDFFCGGELAGADIALVFPLGASRGRAGLTEEKYPKLCKYVAMLEERDAFKRAVEKIIEIEGSYDPNL</sequence>
<evidence type="ECO:0000256" key="4">
    <source>
        <dbReference type="ARBA" id="ARBA00047960"/>
    </source>
</evidence>
<feature type="domain" description="GST N-terminal" evidence="5">
    <location>
        <begin position="18"/>
        <end position="106"/>
    </location>
</feature>
<protein>
    <recommendedName>
        <fullName evidence="2">glutathione transferase</fullName>
        <ecNumber evidence="2">2.5.1.18</ecNumber>
    </recommendedName>
</protein>
<dbReference type="PANTHER" id="PTHR44051">
    <property type="entry name" value="GLUTATHIONE S-TRANSFERASE-RELATED"/>
    <property type="match status" value="1"/>
</dbReference>
<reference evidence="7" key="1">
    <citation type="journal article" date="2023" name="Genome Biol. Evol.">
        <title>First Whole Genome Sequence and Flow Cytometry Genome Size Data for the Lichen-Forming Fungus Ramalina farinacea (Ascomycota).</title>
        <authorList>
            <person name="Llewellyn T."/>
            <person name="Mian S."/>
            <person name="Hill R."/>
            <person name="Leitch I.J."/>
            <person name="Gaya E."/>
        </authorList>
    </citation>
    <scope>NUCLEOTIDE SEQUENCE</scope>
    <source>
        <strain evidence="7">LIQ254RAFAR</strain>
    </source>
</reference>
<keyword evidence="8" id="KW-1185">Reference proteome</keyword>
<dbReference type="PROSITE" id="PS50405">
    <property type="entry name" value="GST_CTER"/>
    <property type="match status" value="1"/>
</dbReference>
<dbReference type="SUPFAM" id="SSF47616">
    <property type="entry name" value="GST C-terminal domain-like"/>
    <property type="match status" value="1"/>
</dbReference>
<dbReference type="SUPFAM" id="SSF52833">
    <property type="entry name" value="Thioredoxin-like"/>
    <property type="match status" value="1"/>
</dbReference>
<dbReference type="InterPro" id="IPR004045">
    <property type="entry name" value="Glutathione_S-Trfase_N"/>
</dbReference>
<proteinExistence type="inferred from homology"/>
<dbReference type="Pfam" id="PF13409">
    <property type="entry name" value="GST_N_2"/>
    <property type="match status" value="1"/>
</dbReference>
<dbReference type="GO" id="GO:0004364">
    <property type="term" value="F:glutathione transferase activity"/>
    <property type="evidence" value="ECO:0007669"/>
    <property type="project" value="UniProtKB-EC"/>
</dbReference>
<dbReference type="Gene3D" id="1.20.1050.10">
    <property type="match status" value="1"/>
</dbReference>
<dbReference type="InterPro" id="IPR036249">
    <property type="entry name" value="Thioredoxin-like_sf"/>
</dbReference>
<dbReference type="InterPro" id="IPR004046">
    <property type="entry name" value="GST_C"/>
</dbReference>
<dbReference type="InterPro" id="IPR036282">
    <property type="entry name" value="Glutathione-S-Trfase_C_sf"/>
</dbReference>
<dbReference type="SFLD" id="SFLDG00358">
    <property type="entry name" value="Main_(cytGST)"/>
    <property type="match status" value="1"/>
</dbReference>
<dbReference type="EC" id="2.5.1.18" evidence="2"/>
<evidence type="ECO:0000313" key="7">
    <source>
        <dbReference type="EMBL" id="MDI1487677.1"/>
    </source>
</evidence>
<gene>
    <name evidence="7" type="primary">GTT1</name>
    <name evidence="7" type="ORF">OHK93_006948</name>
</gene>
<dbReference type="Proteomes" id="UP001161017">
    <property type="component" value="Unassembled WGS sequence"/>
</dbReference>
<dbReference type="Gene3D" id="3.40.30.10">
    <property type="entry name" value="Glutaredoxin"/>
    <property type="match status" value="1"/>
</dbReference>
<dbReference type="CDD" id="cd03046">
    <property type="entry name" value="GST_N_GTT1_like"/>
    <property type="match status" value="1"/>
</dbReference>
<dbReference type="AlphaFoldDB" id="A0AA43QJJ9"/>
<evidence type="ECO:0000256" key="3">
    <source>
        <dbReference type="ARBA" id="ARBA00022679"/>
    </source>
</evidence>
<dbReference type="InterPro" id="IPR010987">
    <property type="entry name" value="Glutathione-S-Trfase_C-like"/>
</dbReference>
<keyword evidence="3 7" id="KW-0808">Transferase</keyword>
<dbReference type="SFLD" id="SFLDS00019">
    <property type="entry name" value="Glutathione_Transferase_(cytos"/>
    <property type="match status" value="1"/>
</dbReference>
<evidence type="ECO:0000259" key="5">
    <source>
        <dbReference type="PROSITE" id="PS50404"/>
    </source>
</evidence>
<dbReference type="PROSITE" id="PS50404">
    <property type="entry name" value="GST_NTER"/>
    <property type="match status" value="1"/>
</dbReference>
<evidence type="ECO:0000259" key="6">
    <source>
        <dbReference type="PROSITE" id="PS50405"/>
    </source>
</evidence>
<organism evidence="7 8">
    <name type="scientific">Ramalina farinacea</name>
    <dbReference type="NCBI Taxonomy" id="258253"/>
    <lineage>
        <taxon>Eukaryota</taxon>
        <taxon>Fungi</taxon>
        <taxon>Dikarya</taxon>
        <taxon>Ascomycota</taxon>
        <taxon>Pezizomycotina</taxon>
        <taxon>Lecanoromycetes</taxon>
        <taxon>OSLEUM clade</taxon>
        <taxon>Lecanoromycetidae</taxon>
        <taxon>Lecanorales</taxon>
        <taxon>Lecanorineae</taxon>
        <taxon>Ramalinaceae</taxon>
        <taxon>Ramalina</taxon>
    </lineage>
</organism>
<dbReference type="GO" id="GO:0005737">
    <property type="term" value="C:cytoplasm"/>
    <property type="evidence" value="ECO:0007669"/>
    <property type="project" value="UniProtKB-ARBA"/>
</dbReference>
<dbReference type="PANTHER" id="PTHR44051:SF9">
    <property type="entry name" value="GLUTATHIONE S-TRANSFERASE 1"/>
    <property type="match status" value="1"/>
</dbReference>
<dbReference type="InterPro" id="IPR040079">
    <property type="entry name" value="Glutathione_S-Trfase"/>
</dbReference>
<name>A0AA43QJJ9_9LECA</name>